<reference evidence="2" key="1">
    <citation type="submission" date="2021-04" db="EMBL/GenBank/DDBJ databases">
        <title>Devosia litorisediminis sp. nov., isolated from a sand dune.</title>
        <authorList>
            <person name="Park S."/>
            <person name="Yoon J.-H."/>
        </authorList>
    </citation>
    <scope>NUCLEOTIDE SEQUENCE</scope>
    <source>
        <strain evidence="2">BSSL-BM10</strain>
    </source>
</reference>
<evidence type="ECO:0000256" key="1">
    <source>
        <dbReference type="SAM" id="Phobius"/>
    </source>
</evidence>
<feature type="transmembrane region" description="Helical" evidence="1">
    <location>
        <begin position="29"/>
        <end position="49"/>
    </location>
</feature>
<dbReference type="RefSeq" id="WP_212660133.1">
    <property type="nucleotide sequence ID" value="NZ_JAGXTP010000004.1"/>
</dbReference>
<gene>
    <name evidence="2" type="ORF">KD146_17465</name>
</gene>
<keyword evidence="1" id="KW-1133">Transmembrane helix</keyword>
<organism evidence="2 3">
    <name type="scientific">Devosia litorisediminis</name>
    <dbReference type="NCBI Taxonomy" id="2829817"/>
    <lineage>
        <taxon>Bacteria</taxon>
        <taxon>Pseudomonadati</taxon>
        <taxon>Pseudomonadota</taxon>
        <taxon>Alphaproteobacteria</taxon>
        <taxon>Hyphomicrobiales</taxon>
        <taxon>Devosiaceae</taxon>
        <taxon>Devosia</taxon>
    </lineage>
</organism>
<keyword evidence="1" id="KW-0812">Transmembrane</keyword>
<feature type="transmembrane region" description="Helical" evidence="1">
    <location>
        <begin position="6"/>
        <end position="22"/>
    </location>
</feature>
<keyword evidence="3" id="KW-1185">Reference proteome</keyword>
<evidence type="ECO:0000313" key="3">
    <source>
        <dbReference type="Proteomes" id="UP000678281"/>
    </source>
</evidence>
<feature type="transmembrane region" description="Helical" evidence="1">
    <location>
        <begin position="81"/>
        <end position="98"/>
    </location>
</feature>
<dbReference type="EMBL" id="JAGXTP010000004">
    <property type="protein sequence ID" value="MBS3850491.1"/>
    <property type="molecule type" value="Genomic_DNA"/>
</dbReference>
<comment type="caution">
    <text evidence="2">The sequence shown here is derived from an EMBL/GenBank/DDBJ whole genome shotgun (WGS) entry which is preliminary data.</text>
</comment>
<evidence type="ECO:0000313" key="2">
    <source>
        <dbReference type="EMBL" id="MBS3850491.1"/>
    </source>
</evidence>
<dbReference type="AlphaFoldDB" id="A0A942I6M0"/>
<accession>A0A942I6M0</accession>
<protein>
    <submittedName>
        <fullName evidence="2">Uncharacterized protein</fullName>
    </submittedName>
</protein>
<sequence length="114" mass="12454">MESELITGLIILSIGGMFWLAYTHPHQFLALAAILMISSVLTLGGMAAYNMGYNAAVGEVRLLTANAADSAITMQLKTDNWWLYLVGMNLYLIVLLNLERFGLTATRGSSKDPK</sequence>
<dbReference type="Proteomes" id="UP000678281">
    <property type="component" value="Unassembled WGS sequence"/>
</dbReference>
<name>A0A942I6M0_9HYPH</name>
<proteinExistence type="predicted"/>
<keyword evidence="1" id="KW-0472">Membrane</keyword>